<gene>
    <name evidence="1" type="ORF">CUN59_14105</name>
</gene>
<dbReference type="EMBL" id="PGEM01000102">
    <property type="protein sequence ID" value="PPJ62716.1"/>
    <property type="molecule type" value="Genomic_DNA"/>
</dbReference>
<evidence type="ECO:0000313" key="1">
    <source>
        <dbReference type="EMBL" id="PPJ62716.1"/>
    </source>
</evidence>
<proteinExistence type="predicted"/>
<sequence length="146" mass="16711">MPSEYSIRYPKGWFVDISVSGKEPRGVKPITIYDKQIYNSSRENELIKLITTSIYPVSVSFEQTIQESKNQSFKIMRQGYTKIGGKEAYRIWNALDSKTDGRYEITTLIRHPNETMVISSLYFPGNAGVAVPIIQKIHGSYRSLRP</sequence>
<dbReference type="Proteomes" id="UP000239589">
    <property type="component" value="Unassembled WGS sequence"/>
</dbReference>
<evidence type="ECO:0000313" key="2">
    <source>
        <dbReference type="Proteomes" id="UP000239589"/>
    </source>
</evidence>
<keyword evidence="2" id="KW-1185">Reference proteome</keyword>
<organism evidence="1 2">
    <name type="scientific">Cuspidothrix issatschenkoi CHARLIE-1</name>
    <dbReference type="NCBI Taxonomy" id="2052836"/>
    <lineage>
        <taxon>Bacteria</taxon>
        <taxon>Bacillati</taxon>
        <taxon>Cyanobacteriota</taxon>
        <taxon>Cyanophyceae</taxon>
        <taxon>Nostocales</taxon>
        <taxon>Aphanizomenonaceae</taxon>
        <taxon>Cuspidothrix</taxon>
    </lineage>
</organism>
<name>A0A2S6CSK1_9CYAN</name>
<evidence type="ECO:0008006" key="3">
    <source>
        <dbReference type="Google" id="ProtNLM"/>
    </source>
</evidence>
<reference evidence="1 2" key="1">
    <citation type="submission" date="2018-02" db="EMBL/GenBank/DDBJ databases">
        <title>Discovery of a pederin family compound in a non-symbiotic bloom-forming cyanobacterium.</title>
        <authorList>
            <person name="Kust A."/>
            <person name="Mares J."/>
            <person name="Jokela J."/>
            <person name="Urajova P."/>
            <person name="Hajek J."/>
            <person name="Saurav K."/>
            <person name="Voracova K."/>
            <person name="Fewer D.P."/>
            <person name="Haapaniemi E."/>
            <person name="Permi P."/>
            <person name="Rehakova K."/>
            <person name="Sivonen K."/>
            <person name="Hrouzek P."/>
        </authorList>
    </citation>
    <scope>NUCLEOTIDE SEQUENCE [LARGE SCALE GENOMIC DNA]</scope>
    <source>
        <strain evidence="1 2">CHARLIE-1</strain>
    </source>
</reference>
<accession>A0A2S6CSK1</accession>
<comment type="caution">
    <text evidence="1">The sequence shown here is derived from an EMBL/GenBank/DDBJ whole genome shotgun (WGS) entry which is preliminary data.</text>
</comment>
<protein>
    <recommendedName>
        <fullName evidence="3">DUF1795 domain-containing protein</fullName>
    </recommendedName>
</protein>
<dbReference type="AlphaFoldDB" id="A0A2S6CSK1"/>